<dbReference type="GO" id="GO:0008483">
    <property type="term" value="F:transaminase activity"/>
    <property type="evidence" value="ECO:0007669"/>
    <property type="project" value="TreeGrafter"/>
</dbReference>
<keyword evidence="7" id="KW-1185">Reference proteome</keyword>
<proteinExistence type="inferred from homology"/>
<comment type="caution">
    <text evidence="6">The sequence shown here is derived from an EMBL/GenBank/DDBJ whole genome shotgun (WGS) entry which is preliminary data.</text>
</comment>
<dbReference type="PIRSF" id="PIRSF000390">
    <property type="entry name" value="PLP_StrS"/>
    <property type="match status" value="1"/>
</dbReference>
<feature type="active site" description="Proton acceptor" evidence="3">
    <location>
        <position position="185"/>
    </location>
</feature>
<evidence type="ECO:0000256" key="3">
    <source>
        <dbReference type="PIRSR" id="PIRSR000390-1"/>
    </source>
</evidence>
<dbReference type="GO" id="GO:0030170">
    <property type="term" value="F:pyridoxal phosphate binding"/>
    <property type="evidence" value="ECO:0007669"/>
    <property type="project" value="UniProtKB-ARBA"/>
</dbReference>
<dbReference type="AlphaFoldDB" id="A0A2N5Y1I4"/>
<dbReference type="FunFam" id="3.40.640.10:FF:000089">
    <property type="entry name" value="Aminotransferase, DegT/DnrJ/EryC1/StrS family"/>
    <property type="match status" value="1"/>
</dbReference>
<dbReference type="GO" id="GO:0000271">
    <property type="term" value="P:polysaccharide biosynthetic process"/>
    <property type="evidence" value="ECO:0007669"/>
    <property type="project" value="TreeGrafter"/>
</dbReference>
<dbReference type="SUPFAM" id="SSF53383">
    <property type="entry name" value="PLP-dependent transferases"/>
    <property type="match status" value="1"/>
</dbReference>
<dbReference type="Gene3D" id="3.90.1150.10">
    <property type="entry name" value="Aspartate Aminotransferase, domain 1"/>
    <property type="match status" value="1"/>
</dbReference>
<dbReference type="InterPro" id="IPR015421">
    <property type="entry name" value="PyrdxlP-dep_Trfase_major"/>
</dbReference>
<name>A0A2N5Y1I4_9GAMM</name>
<feature type="modified residue" description="N6-(pyridoxal phosphate)lysine" evidence="4">
    <location>
        <position position="185"/>
    </location>
</feature>
<dbReference type="InterPro" id="IPR015422">
    <property type="entry name" value="PyrdxlP-dep_Trfase_small"/>
</dbReference>
<dbReference type="Pfam" id="PF01041">
    <property type="entry name" value="DegT_DnrJ_EryC1"/>
    <property type="match status" value="1"/>
</dbReference>
<dbReference type="PANTHER" id="PTHR30244:SF42">
    <property type="entry name" value="UDP-2-ACETAMIDO-2-DEOXY-3-OXO-D-GLUCURONATE AMINOTRANSFERASE"/>
    <property type="match status" value="1"/>
</dbReference>
<protein>
    <submittedName>
        <fullName evidence="6">Erythromycin biosynthesis sensory transduction protein eryC1</fullName>
    </submittedName>
</protein>
<dbReference type="EMBL" id="PKLZ01000008">
    <property type="protein sequence ID" value="PLW82261.1"/>
    <property type="molecule type" value="Genomic_DNA"/>
</dbReference>
<dbReference type="InterPro" id="IPR000653">
    <property type="entry name" value="DegT/StrS_aminotransferase"/>
</dbReference>
<dbReference type="CDD" id="cd00616">
    <property type="entry name" value="AHBA_syn"/>
    <property type="match status" value="1"/>
</dbReference>
<evidence type="ECO:0000313" key="7">
    <source>
        <dbReference type="Proteomes" id="UP000234845"/>
    </source>
</evidence>
<dbReference type="Gene3D" id="3.40.640.10">
    <property type="entry name" value="Type I PLP-dependent aspartate aminotransferase-like (Major domain)"/>
    <property type="match status" value="1"/>
</dbReference>
<evidence type="ECO:0000256" key="5">
    <source>
        <dbReference type="RuleBase" id="RU004508"/>
    </source>
</evidence>
<comment type="similarity">
    <text evidence="2 5">Belongs to the DegT/DnrJ/EryC1 family.</text>
</comment>
<evidence type="ECO:0000256" key="4">
    <source>
        <dbReference type="PIRSR" id="PIRSR000390-2"/>
    </source>
</evidence>
<gene>
    <name evidence="6" type="ORF">CWI75_10815</name>
</gene>
<dbReference type="PANTHER" id="PTHR30244">
    <property type="entry name" value="TRANSAMINASE"/>
    <property type="match status" value="1"/>
</dbReference>
<keyword evidence="1 4" id="KW-0663">Pyridoxal phosphate</keyword>
<dbReference type="RefSeq" id="WP_101521513.1">
    <property type="nucleotide sequence ID" value="NZ_PKLZ01000008.1"/>
</dbReference>
<sequence length="365" mass="40311">MIPMVNLAALHRLIHEEVEAGMQEVMRSSQFLDGANVAGFENEAANYLQVRHAITCGSGTDALHLSLRALGVGEGDEVITTPFTFFATVEAILYTGAQVVFVDIDPQSWTLDINQLEAAITPRTRAIIPVHLFGNPAAMPGLMALAQRHGLPVVEDCAQSFGARIDGRMTGSWGATGCFSFFPSKNLGAYGDGGMITTDSDSLADQLRKLRNHGSQERYQHQVLGYNSRLDELQAVVLRTKLRRIEQDNEARRTVARRYRKAFAGIKGLAMPHEAVGSVHVYNQYTVQLPQRDAMFDYLQAREIGCAIHYPRALHQQPVLHDQFDGHSFPAAEHLARHCLSLPICSQVTDHQVDTVITAVQEALR</sequence>
<evidence type="ECO:0000313" key="6">
    <source>
        <dbReference type="EMBL" id="PLW82261.1"/>
    </source>
</evidence>
<evidence type="ECO:0000256" key="2">
    <source>
        <dbReference type="ARBA" id="ARBA00037999"/>
    </source>
</evidence>
<dbReference type="OrthoDB" id="9804264at2"/>
<dbReference type="Proteomes" id="UP000234845">
    <property type="component" value="Unassembled WGS sequence"/>
</dbReference>
<organism evidence="6 7">
    <name type="scientific">Kineobactrum sediminis</name>
    <dbReference type="NCBI Taxonomy" id="1905677"/>
    <lineage>
        <taxon>Bacteria</taxon>
        <taxon>Pseudomonadati</taxon>
        <taxon>Pseudomonadota</taxon>
        <taxon>Gammaproteobacteria</taxon>
        <taxon>Cellvibrionales</taxon>
        <taxon>Halieaceae</taxon>
        <taxon>Kineobactrum</taxon>
    </lineage>
</organism>
<evidence type="ECO:0000256" key="1">
    <source>
        <dbReference type="ARBA" id="ARBA00022898"/>
    </source>
</evidence>
<dbReference type="InterPro" id="IPR015424">
    <property type="entry name" value="PyrdxlP-dep_Trfase"/>
</dbReference>
<reference evidence="7" key="1">
    <citation type="submission" date="2017-11" db="EMBL/GenBank/DDBJ databases">
        <title>The draft genome sequence of Chromatocurvus sp. F02.</title>
        <authorList>
            <person name="Du Z.-J."/>
            <person name="Chang Y.-Q."/>
        </authorList>
    </citation>
    <scope>NUCLEOTIDE SEQUENCE [LARGE SCALE GENOMIC DNA]</scope>
    <source>
        <strain evidence="7">F02</strain>
    </source>
</reference>
<accession>A0A2N5Y1I4</accession>